<dbReference type="InterPro" id="IPR000172">
    <property type="entry name" value="GMC_OxRdtase_N"/>
</dbReference>
<dbReference type="SUPFAM" id="SSF51905">
    <property type="entry name" value="FAD/NAD(P)-binding domain"/>
    <property type="match status" value="1"/>
</dbReference>
<dbReference type="PROSITE" id="PS00624">
    <property type="entry name" value="GMC_OXRED_2"/>
    <property type="match status" value="1"/>
</dbReference>
<dbReference type="EMBL" id="JAVDRL010000002">
    <property type="protein sequence ID" value="MDR6530078.1"/>
    <property type="molecule type" value="Genomic_DNA"/>
</dbReference>
<dbReference type="PROSITE" id="PS51257">
    <property type="entry name" value="PROKAR_LIPOPROTEIN"/>
    <property type="match status" value="1"/>
</dbReference>
<protein>
    <submittedName>
        <fullName evidence="8">Choline dehydrogenase</fullName>
        <ecNumber evidence="8">1.1.99.1</ecNumber>
    </submittedName>
</protein>
<evidence type="ECO:0000256" key="4">
    <source>
        <dbReference type="ARBA" id="ARBA00022827"/>
    </source>
</evidence>
<dbReference type="Pfam" id="PF00732">
    <property type="entry name" value="GMC_oxred_N"/>
    <property type="match status" value="1"/>
</dbReference>
<sequence length="554" mass="59584">MDSTRYDYVIIGAGSAGCVLAARLTEDPAVKVLLLEAGGKNSSILVRMPAGVGELIKAKGEQNWGFWTEAEPHLNDRKLWWPRGKGLGGSSAINGMIYVRGHARDYDQWRQMGLAGWSYAEVLPYFKRSERHHGGGDAYHGDAGPLHVSRGESKSPFYAALIEAGRQAGHAVTQDFNGFRQEGFGPYDLTIRDGKRCSAAAAYLLPVLARPNLTCVTGARTTRVLVENGRAIGVEYVVGTSPERLIAHADAEVLLSAGAVQSPHVLQLSGIGDPDDLKAQGISVVHESRGVGANLQDHLDVCLSWTTKNLVTAYSANKGLNKFGVGLSYMLLGKGLGRQQFLESGAFLKSRPDLDRPDLQIHGVLAIMQDHGKVQVEKDGFTLHVCQLRPESRGKVGLRSADPFDDPTILANYLATEEDRRAIREGVKIAREVVAQSALDPYREAEYAPGGDVRTDQQIDAWVRTKAETIYHPVGTCRMGAAGDPLAVVDDQLRVQGITGLRVVDASVMPTLIGGNTNAPTLMIAERAADLIRGRTAPAALGVPVFEDGRAAAA</sequence>
<evidence type="ECO:0000259" key="6">
    <source>
        <dbReference type="PROSITE" id="PS00623"/>
    </source>
</evidence>
<dbReference type="PANTHER" id="PTHR11552">
    <property type="entry name" value="GLUCOSE-METHANOL-CHOLINE GMC OXIDOREDUCTASE"/>
    <property type="match status" value="1"/>
</dbReference>
<dbReference type="PANTHER" id="PTHR11552:SF147">
    <property type="entry name" value="CHOLINE DEHYDROGENASE, MITOCHONDRIAL"/>
    <property type="match status" value="1"/>
</dbReference>
<dbReference type="NCBIfam" id="NF002550">
    <property type="entry name" value="PRK02106.1"/>
    <property type="match status" value="1"/>
</dbReference>
<evidence type="ECO:0000256" key="3">
    <source>
        <dbReference type="ARBA" id="ARBA00022630"/>
    </source>
</evidence>
<accession>A0ABU1MV59</accession>
<keyword evidence="3 5" id="KW-0285">Flavoprotein</keyword>
<evidence type="ECO:0000256" key="1">
    <source>
        <dbReference type="ARBA" id="ARBA00001974"/>
    </source>
</evidence>
<evidence type="ECO:0000313" key="8">
    <source>
        <dbReference type="EMBL" id="MDR6530078.1"/>
    </source>
</evidence>
<proteinExistence type="inferred from homology"/>
<dbReference type="RefSeq" id="WP_310029330.1">
    <property type="nucleotide sequence ID" value="NZ_JAVDRL010000002.1"/>
</dbReference>
<evidence type="ECO:0000259" key="7">
    <source>
        <dbReference type="PROSITE" id="PS00624"/>
    </source>
</evidence>
<comment type="similarity">
    <text evidence="2 5">Belongs to the GMC oxidoreductase family.</text>
</comment>
<organism evidence="8 9">
    <name type="scientific">Caulobacter rhizosphaerae</name>
    <dbReference type="NCBI Taxonomy" id="2010972"/>
    <lineage>
        <taxon>Bacteria</taxon>
        <taxon>Pseudomonadati</taxon>
        <taxon>Pseudomonadota</taxon>
        <taxon>Alphaproteobacteria</taxon>
        <taxon>Caulobacterales</taxon>
        <taxon>Caulobacteraceae</taxon>
        <taxon>Caulobacter</taxon>
    </lineage>
</organism>
<feature type="domain" description="Glucose-methanol-choline oxidoreductase N-terminal" evidence="7">
    <location>
        <begin position="258"/>
        <end position="272"/>
    </location>
</feature>
<dbReference type="InterPro" id="IPR036188">
    <property type="entry name" value="FAD/NAD-bd_sf"/>
</dbReference>
<dbReference type="EC" id="1.1.99.1" evidence="8"/>
<comment type="caution">
    <text evidence="8">The sequence shown here is derived from an EMBL/GenBank/DDBJ whole genome shotgun (WGS) entry which is preliminary data.</text>
</comment>
<dbReference type="Gene3D" id="3.30.560.10">
    <property type="entry name" value="Glucose Oxidase, domain 3"/>
    <property type="match status" value="1"/>
</dbReference>
<keyword evidence="8" id="KW-0560">Oxidoreductase</keyword>
<dbReference type="GO" id="GO:0008812">
    <property type="term" value="F:choline dehydrogenase activity"/>
    <property type="evidence" value="ECO:0007669"/>
    <property type="project" value="UniProtKB-EC"/>
</dbReference>
<feature type="domain" description="Glucose-methanol-choline oxidoreductase N-terminal" evidence="6">
    <location>
        <begin position="84"/>
        <end position="107"/>
    </location>
</feature>
<gene>
    <name evidence="8" type="ORF">J2800_000802</name>
</gene>
<dbReference type="SUPFAM" id="SSF54373">
    <property type="entry name" value="FAD-linked reductases, C-terminal domain"/>
    <property type="match status" value="1"/>
</dbReference>
<reference evidence="8 9" key="1">
    <citation type="submission" date="2023-07" db="EMBL/GenBank/DDBJ databases">
        <title>Sorghum-associated microbial communities from plants grown in Nebraska, USA.</title>
        <authorList>
            <person name="Schachtman D."/>
        </authorList>
    </citation>
    <scope>NUCLEOTIDE SEQUENCE [LARGE SCALE GENOMIC DNA]</scope>
    <source>
        <strain evidence="8 9">DS2154</strain>
    </source>
</reference>
<dbReference type="Proteomes" id="UP001262754">
    <property type="component" value="Unassembled WGS sequence"/>
</dbReference>
<comment type="cofactor">
    <cofactor evidence="1">
        <name>FAD</name>
        <dbReference type="ChEBI" id="CHEBI:57692"/>
    </cofactor>
</comment>
<evidence type="ECO:0000256" key="5">
    <source>
        <dbReference type="RuleBase" id="RU003968"/>
    </source>
</evidence>
<dbReference type="InterPro" id="IPR007867">
    <property type="entry name" value="GMC_OxRtase_C"/>
</dbReference>
<keyword evidence="9" id="KW-1185">Reference proteome</keyword>
<name>A0ABU1MV59_9CAUL</name>
<evidence type="ECO:0000313" key="9">
    <source>
        <dbReference type="Proteomes" id="UP001262754"/>
    </source>
</evidence>
<dbReference type="Pfam" id="PF05199">
    <property type="entry name" value="GMC_oxred_C"/>
    <property type="match status" value="1"/>
</dbReference>
<dbReference type="InterPro" id="IPR012132">
    <property type="entry name" value="GMC_OxRdtase"/>
</dbReference>
<dbReference type="PROSITE" id="PS00623">
    <property type="entry name" value="GMC_OXRED_1"/>
    <property type="match status" value="1"/>
</dbReference>
<evidence type="ECO:0000256" key="2">
    <source>
        <dbReference type="ARBA" id="ARBA00010790"/>
    </source>
</evidence>
<dbReference type="Gene3D" id="3.50.50.60">
    <property type="entry name" value="FAD/NAD(P)-binding domain"/>
    <property type="match status" value="1"/>
</dbReference>
<dbReference type="PIRSF" id="PIRSF000137">
    <property type="entry name" value="Alcohol_oxidase"/>
    <property type="match status" value="1"/>
</dbReference>
<keyword evidence="4 5" id="KW-0274">FAD</keyword>